<reference evidence="2" key="2">
    <citation type="journal article" date="2023" name="Int. J. Mol. Sci.">
        <title>De Novo Assembly and Annotation of 11 Diverse Shrub Willow (Salix) Genomes Reveals Novel Gene Organization in Sex-Linked Regions.</title>
        <authorList>
            <person name="Hyden B."/>
            <person name="Feng K."/>
            <person name="Yates T.B."/>
            <person name="Jawdy S."/>
            <person name="Cereghino C."/>
            <person name="Smart L.B."/>
            <person name="Muchero W."/>
        </authorList>
    </citation>
    <scope>NUCLEOTIDE SEQUENCE</scope>
    <source>
        <tissue evidence="2">Shoot tip</tissue>
    </source>
</reference>
<accession>A0A9Q0TDC3</accession>
<gene>
    <name evidence="2" type="ORF">OIU74_010614</name>
</gene>
<reference evidence="2" key="1">
    <citation type="submission" date="2022-11" db="EMBL/GenBank/DDBJ databases">
        <authorList>
            <person name="Hyden B.L."/>
            <person name="Feng K."/>
            <person name="Yates T."/>
            <person name="Jawdy S."/>
            <person name="Smart L.B."/>
            <person name="Muchero W."/>
        </authorList>
    </citation>
    <scope>NUCLEOTIDE SEQUENCE</scope>
    <source>
        <tissue evidence="2">Shoot tip</tissue>
    </source>
</reference>
<evidence type="ECO:0000313" key="2">
    <source>
        <dbReference type="EMBL" id="KAJ6709553.1"/>
    </source>
</evidence>
<proteinExistence type="predicted"/>
<comment type="caution">
    <text evidence="2">The sequence shown here is derived from an EMBL/GenBank/DDBJ whole genome shotgun (WGS) entry which is preliminary data.</text>
</comment>
<keyword evidence="3" id="KW-1185">Reference proteome</keyword>
<evidence type="ECO:0000256" key="1">
    <source>
        <dbReference type="SAM" id="MobiDB-lite"/>
    </source>
</evidence>
<organism evidence="2 3">
    <name type="scientific">Salix koriyanagi</name>
    <dbReference type="NCBI Taxonomy" id="2511006"/>
    <lineage>
        <taxon>Eukaryota</taxon>
        <taxon>Viridiplantae</taxon>
        <taxon>Streptophyta</taxon>
        <taxon>Embryophyta</taxon>
        <taxon>Tracheophyta</taxon>
        <taxon>Spermatophyta</taxon>
        <taxon>Magnoliopsida</taxon>
        <taxon>eudicotyledons</taxon>
        <taxon>Gunneridae</taxon>
        <taxon>Pentapetalae</taxon>
        <taxon>rosids</taxon>
        <taxon>fabids</taxon>
        <taxon>Malpighiales</taxon>
        <taxon>Salicaceae</taxon>
        <taxon>Saliceae</taxon>
        <taxon>Salix</taxon>
    </lineage>
</organism>
<dbReference type="Proteomes" id="UP001151752">
    <property type="component" value="Chromosome 2"/>
</dbReference>
<feature type="region of interest" description="Disordered" evidence="1">
    <location>
        <begin position="110"/>
        <end position="133"/>
    </location>
</feature>
<protein>
    <submittedName>
        <fullName evidence="2">Uncharacterized protein</fullName>
    </submittedName>
</protein>
<name>A0A9Q0TDC3_9ROSI</name>
<dbReference type="AlphaFoldDB" id="A0A9Q0TDC3"/>
<sequence length="133" mass="14764">MSVAESGRASGHTKAYEFLVPSEACRPLMHRILPLDICEGKERYSASFASWVSFKELINQVFPSMAVSANLRSFRGRKVTDSRSFDIKLSLFLEIEGPAEASSSAIPFPFVEESPRSSSGRGKEIERGSLEMR</sequence>
<dbReference type="EMBL" id="JAPFFM010000015">
    <property type="protein sequence ID" value="KAJ6709553.1"/>
    <property type="molecule type" value="Genomic_DNA"/>
</dbReference>
<feature type="compositionally biased region" description="Basic and acidic residues" evidence="1">
    <location>
        <begin position="121"/>
        <end position="133"/>
    </location>
</feature>
<evidence type="ECO:0000313" key="3">
    <source>
        <dbReference type="Proteomes" id="UP001151752"/>
    </source>
</evidence>